<reference evidence="4 5" key="1">
    <citation type="journal article" date="2015" name="Fungal Genet. Biol.">
        <title>Evolution of novel wood decay mechanisms in Agaricales revealed by the genome sequences of Fistulina hepatica and Cylindrobasidium torrendii.</title>
        <authorList>
            <person name="Floudas D."/>
            <person name="Held B.W."/>
            <person name="Riley R."/>
            <person name="Nagy L.G."/>
            <person name="Koehler G."/>
            <person name="Ransdell A.S."/>
            <person name="Younus H."/>
            <person name="Chow J."/>
            <person name="Chiniquy J."/>
            <person name="Lipzen A."/>
            <person name="Tritt A."/>
            <person name="Sun H."/>
            <person name="Haridas S."/>
            <person name="LaButti K."/>
            <person name="Ohm R.A."/>
            <person name="Kues U."/>
            <person name="Blanchette R.A."/>
            <person name="Grigoriev I.V."/>
            <person name="Minto R.E."/>
            <person name="Hibbett D.S."/>
        </authorList>
    </citation>
    <scope>NUCLEOTIDE SEQUENCE [LARGE SCALE GENOMIC DNA]</scope>
    <source>
        <strain evidence="4 5">ATCC 64428</strain>
    </source>
</reference>
<dbReference type="EMBL" id="KN881630">
    <property type="protein sequence ID" value="KIY52714.1"/>
    <property type="molecule type" value="Genomic_DNA"/>
</dbReference>
<dbReference type="InterPro" id="IPR039226">
    <property type="entry name" value="Ski3/TTC37"/>
</dbReference>
<dbReference type="InterPro" id="IPR040962">
    <property type="entry name" value="TPR_22"/>
</dbReference>
<evidence type="ECO:0000313" key="5">
    <source>
        <dbReference type="Proteomes" id="UP000054144"/>
    </source>
</evidence>
<feature type="repeat" description="TPR" evidence="3">
    <location>
        <begin position="985"/>
        <end position="1018"/>
    </location>
</feature>
<dbReference type="InterPro" id="IPR019734">
    <property type="entry name" value="TPR_rpt"/>
</dbReference>
<gene>
    <name evidence="4" type="ORF">FISHEDRAFT_69529</name>
</gene>
<dbReference type="InterPro" id="IPR011990">
    <property type="entry name" value="TPR-like_helical_dom_sf"/>
</dbReference>
<dbReference type="PROSITE" id="PS50005">
    <property type="entry name" value="TPR"/>
    <property type="match status" value="4"/>
</dbReference>
<protein>
    <recommendedName>
        <fullName evidence="6">TPR-like protein</fullName>
    </recommendedName>
</protein>
<feature type="repeat" description="TPR" evidence="3">
    <location>
        <begin position="703"/>
        <end position="736"/>
    </location>
</feature>
<keyword evidence="2 3" id="KW-0802">TPR repeat</keyword>
<dbReference type="PANTHER" id="PTHR15704">
    <property type="entry name" value="SUPERKILLER 3 PROTEIN-RELATED"/>
    <property type="match status" value="1"/>
</dbReference>
<organism evidence="4 5">
    <name type="scientific">Fistulina hepatica ATCC 64428</name>
    <dbReference type="NCBI Taxonomy" id="1128425"/>
    <lineage>
        <taxon>Eukaryota</taxon>
        <taxon>Fungi</taxon>
        <taxon>Dikarya</taxon>
        <taxon>Basidiomycota</taxon>
        <taxon>Agaricomycotina</taxon>
        <taxon>Agaricomycetes</taxon>
        <taxon>Agaricomycetidae</taxon>
        <taxon>Agaricales</taxon>
        <taxon>Fistulinaceae</taxon>
        <taxon>Fistulina</taxon>
    </lineage>
</organism>
<dbReference type="Pfam" id="PF13432">
    <property type="entry name" value="TPR_16"/>
    <property type="match status" value="5"/>
</dbReference>
<feature type="repeat" description="TPR" evidence="3">
    <location>
        <begin position="669"/>
        <end position="702"/>
    </location>
</feature>
<keyword evidence="1" id="KW-0677">Repeat</keyword>
<feature type="repeat" description="TPR" evidence="3">
    <location>
        <begin position="39"/>
        <end position="72"/>
    </location>
</feature>
<keyword evidence="5" id="KW-1185">Reference proteome</keyword>
<evidence type="ECO:0008006" key="6">
    <source>
        <dbReference type="Google" id="ProtNLM"/>
    </source>
</evidence>
<dbReference type="Proteomes" id="UP000054144">
    <property type="component" value="Unassembled WGS sequence"/>
</dbReference>
<dbReference type="SUPFAM" id="SSF48452">
    <property type="entry name" value="TPR-like"/>
    <property type="match status" value="4"/>
</dbReference>
<name>A0A0D7ALU7_9AGAR</name>
<dbReference type="OrthoDB" id="421075at2759"/>
<dbReference type="Pfam" id="PF18833">
    <property type="entry name" value="TPR_22"/>
    <property type="match status" value="1"/>
</dbReference>
<evidence type="ECO:0000256" key="3">
    <source>
        <dbReference type="PROSITE-ProRule" id="PRU00339"/>
    </source>
</evidence>
<accession>A0A0D7ALU7</accession>
<evidence type="ECO:0000313" key="4">
    <source>
        <dbReference type="EMBL" id="KIY52714.1"/>
    </source>
</evidence>
<evidence type="ECO:0000256" key="1">
    <source>
        <dbReference type="ARBA" id="ARBA00022737"/>
    </source>
</evidence>
<dbReference type="Gene3D" id="1.25.40.10">
    <property type="entry name" value="Tetratricopeptide repeat domain"/>
    <property type="match status" value="4"/>
</dbReference>
<dbReference type="SMART" id="SM00028">
    <property type="entry name" value="TPR"/>
    <property type="match status" value="10"/>
</dbReference>
<evidence type="ECO:0000256" key="2">
    <source>
        <dbReference type="ARBA" id="ARBA00022803"/>
    </source>
</evidence>
<dbReference type="GO" id="GO:0006401">
    <property type="term" value="P:RNA catabolic process"/>
    <property type="evidence" value="ECO:0007669"/>
    <property type="project" value="InterPro"/>
</dbReference>
<sequence>MSNITKSKLKASRDAITSKKYDQAKEAARAVLDYEPDNYNANIYLGKAALELGELEESEQAYQRAIATNPKQILAFQGISQLYERTGKWEKYAGSLLRLAVMYIDTPEKCAETLQKYIALQRERGTPTQISQALRLLLPGSEYYDTLSSLPAPDHTNPTSTTTHDIQCAMYNSLPVLQEIVSILEAQETSSFNVEVDKQRQRLGAPGLDQIKLDVRLEMSASSQLPSYYDDIINHAHTSDELRRETEFKLIRMKQEYLFAIPTSNSDLKKSVATEVHSLADGAVVLGIPDEISWLIVIETKNTSTVEGYDLSLLRRFMALFPALPLTGILKGYFMYMTIPLSKDDDDVSDDEEKHHANGDEEEDPFELILDCYDRAKTSVLANKIMADVYVHEEDFQHGVQVSEEGIRVTRKLEASYGEKLDKVTLGFHVSLSTSLVHLFPPKHHARAQTLIDRILKQDSENVSALMGRGYILQAEKQWDEAADVFQRCVSLTGEDSVDHIRAAEEAVWCQSRTADGLVTATDDLKTILVTLEALPERSVDRARCLWRIGTCHWDMDGAARDESFMYFVRALKQSSAFAPAFTSLGVYYAEQAAPPDPVRASKCFQKAFELDAREVEAGRRLAEGFAEEGSWDLVDVIARRTIEGEGGLDAGISQEGRAALARARPANGWAWKALGVVELTQRNYPDAIEAFQIALRAHPDDHTCWLRLGESYGKAGRHAAALKALERAQELHPDDWMCAYLIGDIQYQIGQYKAAIDIFESILQAHSEEVGVLASLAQTRLDLGLSEAAEGFIARAEETFTEAIHLSAQIIQYHPGFRRVAWKVCADAIFYISKRPVPINAELVFSTLQLVISLLPDKHSKHISGIISPSPLPEESSLLTGLHALEVAALAYDYPMALALEETIGGSSWFDLGMILRSWATRTMDQVKKERAEKHAIACFTNALREEPSNDACWIALADAHFIDQPKIAQHAYIKAIEIASKNVVPWTNLGLLYLYHDDIPLANEALHRAQTLDPDHTVAWIGQFIVAMKNKHENDAATLLEHAFEINTDTPDVDFQFALHSFFVTNMPGTIPTSESLLPIFFALDRYCKQRPNDACALHLFALVCESMGHIENGASLITRAIDILEAAYEESEDANLERQFTIATCNRARMQLSLGDYAEAIAGFESVVGLLSGDEEPVDIDTVRVLKTQSHFCSALAHLKSGDMAAGLVSFEAALESSSGDDQLKNHVTVLLSQALWFLDTDESKESAKTQLLECIAEDPENLTAITILAGMGILTEDESLVDAALTEIISLEPAKQRKLDPQRDVQYLLMKHYIGQNNIEQAISVAQNAVHAEPSEKRGHVEMAELMLQLGKSDDAAAILSGIEITALSPKMMALKAVVGAHSADPHTVGMTIRAAQKAVMLSPNDPYIWRAFAFTRCRYQAKDVPNE</sequence>
<dbReference type="GO" id="GO:0055087">
    <property type="term" value="C:Ski complex"/>
    <property type="evidence" value="ECO:0007669"/>
    <property type="project" value="InterPro"/>
</dbReference>
<dbReference type="PANTHER" id="PTHR15704:SF7">
    <property type="entry name" value="SUPERKILLER COMPLEX PROTEIN 3"/>
    <property type="match status" value="1"/>
</dbReference>
<proteinExistence type="predicted"/>